<feature type="compositionally biased region" description="Acidic residues" evidence="1">
    <location>
        <begin position="58"/>
        <end position="67"/>
    </location>
</feature>
<organism evidence="2">
    <name type="scientific">Cucumis melo</name>
    <name type="common">Muskmelon</name>
    <dbReference type="NCBI Taxonomy" id="3656"/>
    <lineage>
        <taxon>Eukaryota</taxon>
        <taxon>Viridiplantae</taxon>
        <taxon>Streptophyta</taxon>
        <taxon>Embryophyta</taxon>
        <taxon>Tracheophyta</taxon>
        <taxon>Spermatophyta</taxon>
        <taxon>Magnoliopsida</taxon>
        <taxon>eudicotyledons</taxon>
        <taxon>Gunneridae</taxon>
        <taxon>Pentapetalae</taxon>
        <taxon>rosids</taxon>
        <taxon>fabids</taxon>
        <taxon>Cucurbitales</taxon>
        <taxon>Cucurbitaceae</taxon>
        <taxon>Benincaseae</taxon>
        <taxon>Cucumis</taxon>
    </lineage>
</organism>
<feature type="compositionally biased region" description="Basic residues" evidence="1">
    <location>
        <begin position="40"/>
        <end position="53"/>
    </location>
</feature>
<protein>
    <recommendedName>
        <fullName evidence="3">Protein MNN4-like</fullName>
    </recommendedName>
</protein>
<evidence type="ECO:0000256" key="1">
    <source>
        <dbReference type="SAM" id="MobiDB-lite"/>
    </source>
</evidence>
<dbReference type="Gramene" id="MELO3C025006.2.1">
    <property type="protein sequence ID" value="MELO3C025006.2.1"/>
    <property type="gene ID" value="MELO3C025006.2"/>
</dbReference>
<reference evidence="2" key="1">
    <citation type="submission" date="2023-03" db="UniProtKB">
        <authorList>
            <consortium name="EnsemblPlants"/>
        </authorList>
    </citation>
    <scope>IDENTIFICATION</scope>
</reference>
<sequence>MTFDEHCEEFEKKIENFSPLKEEVSRPKKKRNVMMKKALRAQLKKRRVGKAKKKPQEDEGEDGEESE</sequence>
<name>A0A9I9DY66_CUCME</name>
<dbReference type="AlphaFoldDB" id="A0A9I9DY66"/>
<evidence type="ECO:0008006" key="3">
    <source>
        <dbReference type="Google" id="ProtNLM"/>
    </source>
</evidence>
<evidence type="ECO:0000313" key="2">
    <source>
        <dbReference type="EnsemblPlants" id="MELO3C025006.2.1"/>
    </source>
</evidence>
<feature type="region of interest" description="Disordered" evidence="1">
    <location>
        <begin position="40"/>
        <end position="67"/>
    </location>
</feature>
<dbReference type="EnsemblPlants" id="MELO3C025006.2.1">
    <property type="protein sequence ID" value="MELO3C025006.2.1"/>
    <property type="gene ID" value="MELO3C025006.2"/>
</dbReference>
<proteinExistence type="predicted"/>
<accession>A0A9I9DY66</accession>